<evidence type="ECO:0000313" key="3">
    <source>
        <dbReference type="Proteomes" id="UP001642501"/>
    </source>
</evidence>
<proteinExistence type="predicted"/>
<feature type="region of interest" description="Disordered" evidence="1">
    <location>
        <begin position="1"/>
        <end position="85"/>
    </location>
</feature>
<organism evidence="2 3">
    <name type="scientific">Sporothrix epigloea</name>
    <dbReference type="NCBI Taxonomy" id="1892477"/>
    <lineage>
        <taxon>Eukaryota</taxon>
        <taxon>Fungi</taxon>
        <taxon>Dikarya</taxon>
        <taxon>Ascomycota</taxon>
        <taxon>Pezizomycotina</taxon>
        <taxon>Sordariomycetes</taxon>
        <taxon>Sordariomycetidae</taxon>
        <taxon>Ophiostomatales</taxon>
        <taxon>Ophiostomataceae</taxon>
        <taxon>Sporothrix</taxon>
    </lineage>
</organism>
<feature type="compositionally biased region" description="Polar residues" evidence="1">
    <location>
        <begin position="51"/>
        <end position="75"/>
    </location>
</feature>
<feature type="compositionally biased region" description="Low complexity" evidence="1">
    <location>
        <begin position="135"/>
        <end position="149"/>
    </location>
</feature>
<dbReference type="EMBL" id="CAWUOM010000241">
    <property type="protein sequence ID" value="CAK7275488.1"/>
    <property type="molecule type" value="Genomic_DNA"/>
</dbReference>
<protein>
    <submittedName>
        <fullName evidence="2">Uncharacterized protein</fullName>
    </submittedName>
</protein>
<dbReference type="Proteomes" id="UP001642501">
    <property type="component" value="Unassembled WGS sequence"/>
</dbReference>
<feature type="compositionally biased region" description="Low complexity" evidence="1">
    <location>
        <begin position="30"/>
        <end position="40"/>
    </location>
</feature>
<feature type="region of interest" description="Disordered" evidence="1">
    <location>
        <begin position="192"/>
        <end position="219"/>
    </location>
</feature>
<evidence type="ECO:0000313" key="2">
    <source>
        <dbReference type="EMBL" id="CAK7275488.1"/>
    </source>
</evidence>
<keyword evidence="3" id="KW-1185">Reference proteome</keyword>
<accession>A0ABP0E6E7</accession>
<sequence length="329" mass="35030">MSEDKIPDNYHSDNEDSDTVKPKEEDDLRALAALSSPRRAIPIALDGPSRVASSSGAALSVNTSTPSHKSNQNAGTGIPVGPGSAAQAFLGEIPHRAHPTYTPAQLTHSDMGANDHHSAYVDSGRAMSVCNSPSQQQHHQQQQQQQQHHSTNQSLSHPHQHDMAESHSGVPLQQMVPGAHEASRRPSLYNTTAEYSGTSTSTGVYQTWQPHPSSNPSSASTMYAIPPHQAPVQVQASQAQAQAVHSSFVPQAPVASVGSVGPVGMTPHNHGYVGHGYESMPRAPYDPSSHDTMFRHGSLTNGGVVSPQATISIKPDPAGRQLHYLHREA</sequence>
<name>A0ABP0E6E7_9PEZI</name>
<feature type="region of interest" description="Disordered" evidence="1">
    <location>
        <begin position="98"/>
        <end position="169"/>
    </location>
</feature>
<feature type="compositionally biased region" description="Basic and acidic residues" evidence="1">
    <location>
        <begin position="1"/>
        <end position="29"/>
    </location>
</feature>
<gene>
    <name evidence="2" type="ORF">SEPCBS57363_006712</name>
</gene>
<comment type="caution">
    <text evidence="2">The sequence shown here is derived from an EMBL/GenBank/DDBJ whole genome shotgun (WGS) entry which is preliminary data.</text>
</comment>
<reference evidence="2 3" key="1">
    <citation type="submission" date="2024-01" db="EMBL/GenBank/DDBJ databases">
        <authorList>
            <person name="Allen C."/>
            <person name="Tagirdzhanova G."/>
        </authorList>
    </citation>
    <scope>NUCLEOTIDE SEQUENCE [LARGE SCALE GENOMIC DNA]</scope>
    <source>
        <strain evidence="2 3">CBS 573.63</strain>
    </source>
</reference>
<evidence type="ECO:0000256" key="1">
    <source>
        <dbReference type="SAM" id="MobiDB-lite"/>
    </source>
</evidence>